<evidence type="ECO:0000313" key="3">
    <source>
        <dbReference type="Proteomes" id="UP000179266"/>
    </source>
</evidence>
<dbReference type="AlphaFoldDB" id="A0A1F7S1G4"/>
<evidence type="ECO:0000259" key="1">
    <source>
        <dbReference type="Pfam" id="PF04773"/>
    </source>
</evidence>
<accession>A0A1F7S1G4</accession>
<comment type="caution">
    <text evidence="2">The sequence shown here is derived from an EMBL/GenBank/DDBJ whole genome shotgun (WGS) entry which is preliminary data.</text>
</comment>
<organism evidence="2 3">
    <name type="scientific">Candidatus Schekmanbacteria bacterium RBG_13_48_7</name>
    <dbReference type="NCBI Taxonomy" id="1817878"/>
    <lineage>
        <taxon>Bacteria</taxon>
        <taxon>Candidatus Schekmaniibacteriota</taxon>
    </lineage>
</organism>
<dbReference type="PANTHER" id="PTHR38731:SF1">
    <property type="entry name" value="FECR PROTEIN DOMAIN-CONTAINING PROTEIN"/>
    <property type="match status" value="1"/>
</dbReference>
<feature type="domain" description="FecR protein" evidence="1">
    <location>
        <begin position="62"/>
        <end position="134"/>
    </location>
</feature>
<reference evidence="2 3" key="1">
    <citation type="journal article" date="2016" name="Nat. Commun.">
        <title>Thousands of microbial genomes shed light on interconnected biogeochemical processes in an aquifer system.</title>
        <authorList>
            <person name="Anantharaman K."/>
            <person name="Brown C.T."/>
            <person name="Hug L.A."/>
            <person name="Sharon I."/>
            <person name="Castelle C.J."/>
            <person name="Probst A.J."/>
            <person name="Thomas B.C."/>
            <person name="Singh A."/>
            <person name="Wilkins M.J."/>
            <person name="Karaoz U."/>
            <person name="Brodie E.L."/>
            <person name="Williams K.H."/>
            <person name="Hubbard S.S."/>
            <person name="Banfield J.F."/>
        </authorList>
    </citation>
    <scope>NUCLEOTIDE SEQUENCE [LARGE SCALE GENOMIC DNA]</scope>
</reference>
<gene>
    <name evidence="2" type="ORF">A2161_07325</name>
</gene>
<dbReference type="Gene3D" id="2.60.120.1440">
    <property type="match status" value="1"/>
</dbReference>
<proteinExistence type="predicted"/>
<sequence length="230" mass="25482">MRQINTLVLASIIIYIFLGGNTGFADDVLANLHEYRGEVKVTSGDNEKEVVLKMELFNNDVVLTKNGEAEVLFLDGSIVKLRPNTELRIVDSPENKERDVKLSFGRLWFRIQEGSKPTKFSGPTSVAAIRGTEGEIFISKINRIARYGCASGQFCVYATVNGETFFVCLKKGFFTIVYPNSKPLDPMRYIIGQIAGTEDIYFDNFLFIPEVGDQTGGNRGSEPASGSGRQ</sequence>
<evidence type="ECO:0000313" key="2">
    <source>
        <dbReference type="EMBL" id="OGL47128.1"/>
    </source>
</evidence>
<dbReference type="Pfam" id="PF04773">
    <property type="entry name" value="FecR"/>
    <property type="match status" value="1"/>
</dbReference>
<protein>
    <recommendedName>
        <fullName evidence="1">FecR protein domain-containing protein</fullName>
    </recommendedName>
</protein>
<dbReference type="EMBL" id="MGDD01000096">
    <property type="protein sequence ID" value="OGL47128.1"/>
    <property type="molecule type" value="Genomic_DNA"/>
</dbReference>
<name>A0A1F7S1G4_9BACT</name>
<dbReference type="Proteomes" id="UP000179266">
    <property type="component" value="Unassembled WGS sequence"/>
</dbReference>
<dbReference type="PANTHER" id="PTHR38731">
    <property type="entry name" value="LIPL45-RELATED LIPOPROTEIN-RELATED"/>
    <property type="match status" value="1"/>
</dbReference>
<dbReference type="InterPro" id="IPR006860">
    <property type="entry name" value="FecR"/>
</dbReference>